<evidence type="ECO:0000256" key="1">
    <source>
        <dbReference type="ARBA" id="ARBA00022676"/>
    </source>
</evidence>
<dbReference type="GO" id="GO:0016757">
    <property type="term" value="F:glycosyltransferase activity"/>
    <property type="evidence" value="ECO:0007669"/>
    <property type="project" value="UniProtKB-KW"/>
</dbReference>
<dbReference type="SUPFAM" id="SSF53756">
    <property type="entry name" value="UDP-Glycosyltransferase/glycogen phosphorylase"/>
    <property type="match status" value="1"/>
</dbReference>
<dbReference type="PANTHER" id="PTHR12526:SF595">
    <property type="entry name" value="BLL5217 PROTEIN"/>
    <property type="match status" value="1"/>
</dbReference>
<proteinExistence type="predicted"/>
<evidence type="ECO:0000259" key="3">
    <source>
        <dbReference type="Pfam" id="PF00534"/>
    </source>
</evidence>
<feature type="domain" description="Glycosyltransferase subfamily 4-like N-terminal" evidence="4">
    <location>
        <begin position="55"/>
        <end position="209"/>
    </location>
</feature>
<feature type="domain" description="Glycosyl transferase family 1" evidence="3">
    <location>
        <begin position="223"/>
        <end position="351"/>
    </location>
</feature>
<dbReference type="Gene3D" id="3.40.50.2000">
    <property type="entry name" value="Glycogen Phosphorylase B"/>
    <property type="match status" value="2"/>
</dbReference>
<evidence type="ECO:0000259" key="4">
    <source>
        <dbReference type="Pfam" id="PF13439"/>
    </source>
</evidence>
<sequence>MGSQRSPERPRTRGVAHVRPSHRLPPVRRATRVTGGLRVCLIASSRFPIREPFAGGLEAHTSTLATELHRRGNTVSVFAAPGSHLECPVELLDVPPFRASRAARADVAAPPELWMQEHHAYLTLMMRLVRSGAREFDVVLNNSLHHLPVAMASVLPVPMVTILHTPPVPWLESAIEVAGSGSTFVTVSAAMGRAWAHATTSHTILNGVDGARWKPGPGGQDAVWSGRIAPEKAPHEAIDAARRSGRAIVLAGPIMDEDYFEKEVRHRLGPEVRYAGHLGQEELCRLVGSSEVALVTPTWDEPFGLVAAEAMSCGTPVAGYARGGLVEIVTPESGRLATSRDVPALAVAIDAAAGLDRRAVHAHATAAHGLARMVDDYEALFASLLLEEAA</sequence>
<dbReference type="InterPro" id="IPR001296">
    <property type="entry name" value="Glyco_trans_1"/>
</dbReference>
<dbReference type="AlphaFoldDB" id="A0A4V1RJT9"/>
<dbReference type="OrthoDB" id="9809227at2"/>
<dbReference type="Pfam" id="PF13439">
    <property type="entry name" value="Glyco_transf_4"/>
    <property type="match status" value="1"/>
</dbReference>
<dbReference type="InterPro" id="IPR028098">
    <property type="entry name" value="Glyco_trans_4-like_N"/>
</dbReference>
<evidence type="ECO:0000256" key="2">
    <source>
        <dbReference type="ARBA" id="ARBA00022679"/>
    </source>
</evidence>
<comment type="caution">
    <text evidence="5">The sequence shown here is derived from an EMBL/GenBank/DDBJ whole genome shotgun (WGS) entry which is preliminary data.</text>
</comment>
<dbReference type="Pfam" id="PF00534">
    <property type="entry name" value="Glycos_transf_1"/>
    <property type="match status" value="1"/>
</dbReference>
<dbReference type="EMBL" id="SDWT01000007">
    <property type="protein sequence ID" value="RYB89942.1"/>
    <property type="molecule type" value="Genomic_DNA"/>
</dbReference>
<keyword evidence="1" id="KW-0328">Glycosyltransferase</keyword>
<keyword evidence="6" id="KW-1185">Reference proteome</keyword>
<evidence type="ECO:0000313" key="6">
    <source>
        <dbReference type="Proteomes" id="UP000294071"/>
    </source>
</evidence>
<evidence type="ECO:0000313" key="5">
    <source>
        <dbReference type="EMBL" id="RYB89942.1"/>
    </source>
</evidence>
<reference evidence="5 6" key="1">
    <citation type="submission" date="2019-01" db="EMBL/GenBank/DDBJ databases">
        <title>Novel species of Nocardioides.</title>
        <authorList>
            <person name="Liu Q."/>
            <person name="Xin Y.-H."/>
        </authorList>
    </citation>
    <scope>NUCLEOTIDE SEQUENCE [LARGE SCALE GENOMIC DNA]</scope>
    <source>
        <strain evidence="5 6">CGMCC 4.6882</strain>
    </source>
</reference>
<keyword evidence="2 5" id="KW-0808">Transferase</keyword>
<gene>
    <name evidence="5" type="ORF">EUA93_21335</name>
</gene>
<protein>
    <submittedName>
        <fullName evidence="5">Glycosyltransferase family 4 protein</fullName>
    </submittedName>
</protein>
<name>A0A4V1RJT9_9ACTN</name>
<dbReference type="PANTHER" id="PTHR12526">
    <property type="entry name" value="GLYCOSYLTRANSFERASE"/>
    <property type="match status" value="1"/>
</dbReference>
<accession>A0A4V1RJT9</accession>
<organism evidence="5 6">
    <name type="scientific">Nocardioides oleivorans</name>
    <dbReference type="NCBI Taxonomy" id="273676"/>
    <lineage>
        <taxon>Bacteria</taxon>
        <taxon>Bacillati</taxon>
        <taxon>Actinomycetota</taxon>
        <taxon>Actinomycetes</taxon>
        <taxon>Propionibacteriales</taxon>
        <taxon>Nocardioidaceae</taxon>
        <taxon>Nocardioides</taxon>
    </lineage>
</organism>
<dbReference type="Proteomes" id="UP000294071">
    <property type="component" value="Unassembled WGS sequence"/>
</dbReference>